<sequence length="253" mass="28597">MQILIGCAKDMRGSDDGNYGIMTEPRFAGEAMHNALQMAGYDEAELADMLHCNADIARQNRLRYMHFAGEGPRLQAVLAYTGVVYKYLDAPGFTPEVQTYAQEHLWITSFLYGLLRPADMIKPYRLEGNVVLPDNGVSMFDYWKPLLTDVLIDSVKASGGLLVDLASSEMRRLFNWRKVAREVDVVRPEFYVSKGGRLKTIVIYAKMCRGAMTRYLLQNRIDNADKLKSFDFEGFSYSEVDSKPGFPAFVANL</sequence>
<dbReference type="PANTHER" id="PTHR30283:SF4">
    <property type="entry name" value="PEROXIDE STRESS RESISTANCE PROTEIN YAAA"/>
    <property type="match status" value="1"/>
</dbReference>
<gene>
    <name evidence="2" type="ORF">ACU52_09845</name>
</gene>
<comment type="similarity">
    <text evidence="1">Belongs to the UPF0246 family.</text>
</comment>
<keyword evidence="3" id="KW-1185">Reference proteome</keyword>
<comment type="caution">
    <text evidence="2">The sequence shown here is derived from an EMBL/GenBank/DDBJ whole genome shotgun (WGS) entry which is preliminary data.</text>
</comment>
<dbReference type="PANTHER" id="PTHR30283">
    <property type="entry name" value="PEROXIDE STRESS RESPONSE PROTEIN YAAA"/>
    <property type="match status" value="1"/>
</dbReference>
<evidence type="ECO:0000256" key="1">
    <source>
        <dbReference type="HAMAP-Rule" id="MF_00652"/>
    </source>
</evidence>
<dbReference type="OrthoDB" id="9777133at2"/>
<accession>A0A8E1UQ87</accession>
<evidence type="ECO:0000313" key="3">
    <source>
        <dbReference type="Proteomes" id="UP000036951"/>
    </source>
</evidence>
<dbReference type="AlphaFoldDB" id="A0A8E1UQ87"/>
<dbReference type="Proteomes" id="UP000036951">
    <property type="component" value="Unassembled WGS sequence"/>
</dbReference>
<reference evidence="2 3" key="1">
    <citation type="submission" date="2015-06" db="EMBL/GenBank/DDBJ databases">
        <title>Prevotella sp. 109, sp. nov., a novel member of the family Prevotellaceae isolated from human faeces.</title>
        <authorList>
            <person name="Shkoporov A.N."/>
            <person name="Chaplin A.V."/>
            <person name="Kafarskaia L.I."/>
            <person name="Efimov B.A."/>
        </authorList>
    </citation>
    <scope>NUCLEOTIDE SEQUENCE [LARGE SCALE GENOMIC DNA]</scope>
    <source>
        <strain evidence="2 3">109</strain>
    </source>
</reference>
<dbReference type="GO" id="GO:0005829">
    <property type="term" value="C:cytosol"/>
    <property type="evidence" value="ECO:0007669"/>
    <property type="project" value="TreeGrafter"/>
</dbReference>
<dbReference type="HAMAP" id="MF_00652">
    <property type="entry name" value="UPF0246"/>
    <property type="match status" value="1"/>
</dbReference>
<dbReference type="InterPro" id="IPR005583">
    <property type="entry name" value="YaaA"/>
</dbReference>
<dbReference type="EMBL" id="LFQU01000018">
    <property type="protein sequence ID" value="KOO68136.1"/>
    <property type="molecule type" value="Genomic_DNA"/>
</dbReference>
<name>A0A8E1UQ87_9BACT</name>
<proteinExistence type="inferred from homology"/>
<organism evidence="2 3">
    <name type="scientific">Xylanibacter rarus</name>
    <dbReference type="NCBI Taxonomy" id="1676614"/>
    <lineage>
        <taxon>Bacteria</taxon>
        <taxon>Pseudomonadati</taxon>
        <taxon>Bacteroidota</taxon>
        <taxon>Bacteroidia</taxon>
        <taxon>Bacteroidales</taxon>
        <taxon>Prevotellaceae</taxon>
        <taxon>Xylanibacter</taxon>
    </lineage>
</organism>
<dbReference type="RefSeq" id="WP_021854752.1">
    <property type="nucleotide sequence ID" value="NZ_LFQU01000018.1"/>
</dbReference>
<protein>
    <recommendedName>
        <fullName evidence="1">UPF0246 protein ACU52_09845</fullName>
    </recommendedName>
</protein>
<dbReference type="GO" id="GO:0033194">
    <property type="term" value="P:response to hydroperoxide"/>
    <property type="evidence" value="ECO:0007669"/>
    <property type="project" value="TreeGrafter"/>
</dbReference>
<dbReference type="Pfam" id="PF03883">
    <property type="entry name" value="H2O2_YaaD"/>
    <property type="match status" value="1"/>
</dbReference>
<evidence type="ECO:0000313" key="2">
    <source>
        <dbReference type="EMBL" id="KOO68136.1"/>
    </source>
</evidence>